<feature type="transmembrane region" description="Helical" evidence="1">
    <location>
        <begin position="146"/>
        <end position="165"/>
    </location>
</feature>
<evidence type="ECO:0000313" key="3">
    <source>
        <dbReference type="Proteomes" id="UP000823749"/>
    </source>
</evidence>
<keyword evidence="1" id="KW-0472">Membrane</keyword>
<protein>
    <submittedName>
        <fullName evidence="2">Uncharacterized protein</fullName>
    </submittedName>
</protein>
<sequence>MFASHVGIPIKSESIANRHMGGGRRGDIECPANCCISGLASYDNTYFLSFSKAKKILSNKSISKPVSLLQFYRCSENCNGLRTMTLAHQPACLNYSLKCQPPLIFLMLAVDAEVFSLQRLVLLMGDVGATGLGGALVFRVVCRISIWWFFLGQVGSSVVLCSLLGGGRLSGDGGRCRFAWGRVYFLQVSLKKVSGVGFQF</sequence>
<proteinExistence type="predicted"/>
<dbReference type="EMBL" id="JACTNZ010000003">
    <property type="protein sequence ID" value="KAG5557038.1"/>
    <property type="molecule type" value="Genomic_DNA"/>
</dbReference>
<evidence type="ECO:0000256" key="1">
    <source>
        <dbReference type="SAM" id="Phobius"/>
    </source>
</evidence>
<evidence type="ECO:0000313" key="2">
    <source>
        <dbReference type="EMBL" id="KAG5557038.1"/>
    </source>
</evidence>
<dbReference type="Proteomes" id="UP000823749">
    <property type="component" value="Chromosome 3"/>
</dbReference>
<accession>A0AAV6KWF0</accession>
<reference evidence="2" key="1">
    <citation type="submission" date="2020-08" db="EMBL/GenBank/DDBJ databases">
        <title>Plant Genome Project.</title>
        <authorList>
            <person name="Zhang R.-G."/>
        </authorList>
    </citation>
    <scope>NUCLEOTIDE SEQUENCE</scope>
    <source>
        <strain evidence="2">WSP0</strain>
        <tissue evidence="2">Leaf</tissue>
    </source>
</reference>
<keyword evidence="3" id="KW-1185">Reference proteome</keyword>
<gene>
    <name evidence="2" type="ORF">RHGRI_007326</name>
</gene>
<organism evidence="2 3">
    <name type="scientific">Rhododendron griersonianum</name>
    <dbReference type="NCBI Taxonomy" id="479676"/>
    <lineage>
        <taxon>Eukaryota</taxon>
        <taxon>Viridiplantae</taxon>
        <taxon>Streptophyta</taxon>
        <taxon>Embryophyta</taxon>
        <taxon>Tracheophyta</taxon>
        <taxon>Spermatophyta</taxon>
        <taxon>Magnoliopsida</taxon>
        <taxon>eudicotyledons</taxon>
        <taxon>Gunneridae</taxon>
        <taxon>Pentapetalae</taxon>
        <taxon>asterids</taxon>
        <taxon>Ericales</taxon>
        <taxon>Ericaceae</taxon>
        <taxon>Ericoideae</taxon>
        <taxon>Rhodoreae</taxon>
        <taxon>Rhododendron</taxon>
    </lineage>
</organism>
<keyword evidence="1" id="KW-1133">Transmembrane helix</keyword>
<dbReference type="AlphaFoldDB" id="A0AAV6KWF0"/>
<comment type="caution">
    <text evidence="2">The sequence shown here is derived from an EMBL/GenBank/DDBJ whole genome shotgun (WGS) entry which is preliminary data.</text>
</comment>
<feature type="transmembrane region" description="Helical" evidence="1">
    <location>
        <begin position="120"/>
        <end position="140"/>
    </location>
</feature>
<keyword evidence="1" id="KW-0812">Transmembrane</keyword>
<name>A0AAV6KWF0_9ERIC</name>